<dbReference type="Proteomes" id="UP001147830">
    <property type="component" value="Unassembled WGS sequence"/>
</dbReference>
<keyword evidence="1" id="KW-0812">Transmembrane</keyword>
<keyword evidence="3" id="KW-0808">Transferase</keyword>
<dbReference type="RefSeq" id="WP_260976942.1">
    <property type="nucleotide sequence ID" value="NZ_JAOANI010000022.1"/>
</dbReference>
<gene>
    <name evidence="3" type="ORF">NYR02_13840</name>
</gene>
<keyword evidence="1" id="KW-0472">Membrane</keyword>
<organism evidence="3 4">
    <name type="scientific">Thalassolituus pacificus</name>
    <dbReference type="NCBI Taxonomy" id="2975440"/>
    <lineage>
        <taxon>Bacteria</taxon>
        <taxon>Pseudomonadati</taxon>
        <taxon>Pseudomonadota</taxon>
        <taxon>Gammaproteobacteria</taxon>
        <taxon>Oceanospirillales</taxon>
        <taxon>Oceanospirillaceae</taxon>
        <taxon>Thalassolituus</taxon>
    </lineage>
</organism>
<dbReference type="PANTHER" id="PTHR36836:SF1">
    <property type="entry name" value="COLANIC ACID BIOSYNTHESIS PROTEIN WCAK"/>
    <property type="match status" value="1"/>
</dbReference>
<feature type="transmembrane region" description="Helical" evidence="1">
    <location>
        <begin position="66"/>
        <end position="85"/>
    </location>
</feature>
<keyword evidence="4" id="KW-1185">Reference proteome</keyword>
<keyword evidence="1" id="KW-1133">Transmembrane helix</keyword>
<evidence type="ECO:0000259" key="2">
    <source>
        <dbReference type="Pfam" id="PF04230"/>
    </source>
</evidence>
<evidence type="ECO:0000256" key="1">
    <source>
        <dbReference type="SAM" id="Phobius"/>
    </source>
</evidence>
<reference evidence="3" key="1">
    <citation type="journal article" date="2022" name="Front. Microbiol.">
        <title>Genome-based taxonomic rearrangement of Oceanobacter-related bacteria including the description of Thalassolituus hydrocarbonoclasticus sp. nov. and Thalassolituus pacificus sp. nov. and emended description of the genus Thalassolituus.</title>
        <authorList>
            <person name="Dong C."/>
            <person name="Wei L."/>
            <person name="Wang J."/>
            <person name="Lai Q."/>
            <person name="Huang Z."/>
            <person name="Shao Z."/>
        </authorList>
    </citation>
    <scope>NUCLEOTIDE SEQUENCE</scope>
    <source>
        <strain evidence="3">59MF3M-4</strain>
    </source>
</reference>
<accession>A0A9X2WGY8</accession>
<evidence type="ECO:0000313" key="4">
    <source>
        <dbReference type="Proteomes" id="UP001147830"/>
    </source>
</evidence>
<evidence type="ECO:0000313" key="3">
    <source>
        <dbReference type="EMBL" id="MCT7360098.1"/>
    </source>
</evidence>
<dbReference type="PANTHER" id="PTHR36836">
    <property type="entry name" value="COLANIC ACID BIOSYNTHESIS PROTEIN WCAK"/>
    <property type="match status" value="1"/>
</dbReference>
<dbReference type="EMBL" id="JAOANI010000022">
    <property type="protein sequence ID" value="MCT7360098.1"/>
    <property type="molecule type" value="Genomic_DNA"/>
</dbReference>
<reference evidence="3" key="2">
    <citation type="submission" date="2022-08" db="EMBL/GenBank/DDBJ databases">
        <authorList>
            <person name="Dong C."/>
        </authorList>
    </citation>
    <scope>NUCLEOTIDE SEQUENCE</scope>
    <source>
        <strain evidence="3">59MF3M-4</strain>
    </source>
</reference>
<comment type="caution">
    <text evidence="3">The sequence shown here is derived from an EMBL/GenBank/DDBJ whole genome shotgun (WGS) entry which is preliminary data.</text>
</comment>
<feature type="domain" description="Polysaccharide pyruvyl transferase" evidence="2">
    <location>
        <begin position="14"/>
        <end position="307"/>
    </location>
</feature>
<protein>
    <submittedName>
        <fullName evidence="3">Polysaccharide pyruvyl transferase family protein</fullName>
    </submittedName>
</protein>
<dbReference type="AlphaFoldDB" id="A0A9X2WGY8"/>
<sequence length="354" mass="39665">MERIVLFNCYSSSNSGDGLLVDLALEYIRKKHGHDAKISIVASDVDSFEYTACDVIPNEYFKNPSLWMAIVIIFKILVSIIFGTYKSSLYSRFSSYDFAYSVGGGYLRFGSVVEGIKTSIIHLSQLAWIKSNFTNEHIMLAQSIGPFRFLPAFGVKFFIKKAKYIVLRDDRSFNQLSMANAVRSEDMAVAKLKENIKCLPSNSNSTSSSDHCIVVLRDFRRGVEETRSILASIFDSVKCFDNIHYAVQSKVNGNDDQVFYENYGINSDGSLKDLLEIYPDAVVLSVRLHGALEAMICGHKSYHLSYERKGFGAFEDLGLGMFVGNLYDIDPIELGGLLSSLKAMPVNEYFSNVK</sequence>
<name>A0A9X2WGY8_9GAMM</name>
<dbReference type="InterPro" id="IPR007345">
    <property type="entry name" value="Polysacch_pyruvyl_Trfase"/>
</dbReference>
<dbReference type="GO" id="GO:0016740">
    <property type="term" value="F:transferase activity"/>
    <property type="evidence" value="ECO:0007669"/>
    <property type="project" value="UniProtKB-KW"/>
</dbReference>
<proteinExistence type="predicted"/>
<dbReference type="Pfam" id="PF04230">
    <property type="entry name" value="PS_pyruv_trans"/>
    <property type="match status" value="1"/>
</dbReference>